<keyword evidence="3" id="KW-0472">Membrane</keyword>
<dbReference type="InterPro" id="IPR001466">
    <property type="entry name" value="Beta-lactam-related"/>
</dbReference>
<dbReference type="PANTHER" id="PTHR16255:SF4">
    <property type="entry name" value="SPORULATION PROTEIN RMD8"/>
    <property type="match status" value="1"/>
</dbReference>
<comment type="caution">
    <text evidence="6">The sequence shown here is derived from an EMBL/GenBank/DDBJ whole genome shotgun (WGS) entry which is preliminary data.</text>
</comment>
<evidence type="ECO:0000313" key="7">
    <source>
        <dbReference type="Proteomes" id="UP000070133"/>
    </source>
</evidence>
<dbReference type="Proteomes" id="UP000070133">
    <property type="component" value="Unassembled WGS sequence"/>
</dbReference>
<evidence type="ECO:0000256" key="2">
    <source>
        <dbReference type="SAM" id="MobiDB-lite"/>
    </source>
</evidence>
<evidence type="ECO:0000259" key="4">
    <source>
        <dbReference type="Pfam" id="PF00144"/>
    </source>
</evidence>
<dbReference type="EMBL" id="LFZN01000010">
    <property type="protein sequence ID" value="KXT05774.1"/>
    <property type="molecule type" value="Genomic_DNA"/>
</dbReference>
<evidence type="ECO:0008006" key="8">
    <source>
        <dbReference type="Google" id="ProtNLM"/>
    </source>
</evidence>
<dbReference type="InterPro" id="IPR003734">
    <property type="entry name" value="DUF155"/>
</dbReference>
<keyword evidence="3" id="KW-0812">Transmembrane</keyword>
<keyword evidence="7" id="KW-1185">Reference proteome</keyword>
<dbReference type="AlphaFoldDB" id="A0A139HTG8"/>
<gene>
    <name evidence="6" type="ORF">AC578_1024</name>
</gene>
<dbReference type="OrthoDB" id="18302at2759"/>
<name>A0A139HTG8_9PEZI</name>
<feature type="region of interest" description="Disordered" evidence="2">
    <location>
        <begin position="414"/>
        <end position="434"/>
    </location>
</feature>
<dbReference type="Pfam" id="PF02582">
    <property type="entry name" value="DUF155"/>
    <property type="match status" value="1"/>
</dbReference>
<feature type="compositionally biased region" description="Basic and acidic residues" evidence="2">
    <location>
        <begin position="631"/>
        <end position="641"/>
    </location>
</feature>
<feature type="region of interest" description="Disordered" evidence="2">
    <location>
        <begin position="629"/>
        <end position="673"/>
    </location>
</feature>
<proteinExistence type="inferred from homology"/>
<feature type="transmembrane region" description="Helical" evidence="3">
    <location>
        <begin position="949"/>
        <end position="972"/>
    </location>
</feature>
<organism evidence="6 7">
    <name type="scientific">Pseudocercospora eumusae</name>
    <dbReference type="NCBI Taxonomy" id="321146"/>
    <lineage>
        <taxon>Eukaryota</taxon>
        <taxon>Fungi</taxon>
        <taxon>Dikarya</taxon>
        <taxon>Ascomycota</taxon>
        <taxon>Pezizomycotina</taxon>
        <taxon>Dothideomycetes</taxon>
        <taxon>Dothideomycetidae</taxon>
        <taxon>Mycosphaerellales</taxon>
        <taxon>Mycosphaerellaceae</taxon>
        <taxon>Pseudocercospora</taxon>
    </lineage>
</organism>
<feature type="region of interest" description="Disordered" evidence="2">
    <location>
        <begin position="449"/>
        <end position="498"/>
    </location>
</feature>
<keyword evidence="3" id="KW-1133">Transmembrane helix</keyword>
<sequence>MVNAKAQKAVQESLDSVTGDPKTGIAGIVFVAVDKNGDQIAAVPSGVRGLNHSQPMDLDTVFWIASCTKILCTIACMQAVEQGQLRLDDAKQVHDLCPELNNKKVLKDDGTLEDRKNDITLRMLLAHTSGFGYEFFNEKLREYGRPVGYDVFHADIRDVLRMPLVHQPGEAWEYGTGIDWAGIVLERATGIRLNDWIQDNIMKPLGLDAVNMFPTPHMKQNLAFMHQKWPGDPTKSEERDHIYREPILAETAEDRARLFHSGGAGAYAKPTQYVQVLAALLNDGKSPKTGARILKAETVEKMWENQIPQWPDFARQGIPDAKKEVTNVIPQIYPQEGEPPQGWGLSFMITQEPGATGRGRNTAWWAGIANLFWWADREKGVAGMIASQIMPFCDGNILGQWVNCEAAVYASVTDARETRPQAPRPQPQRTGTRIISVDNVLQYASEIPSAQRRLPPGQRPAHHNRTPSGRHPLAPKLSGQGIPIGGAHIPARSSKTSEKLVLLPDTSEHDEAIEGFEEEDDSAPPRDDELRRRRLQIDGKSHAERLSKTQREADEEIKRTTAYCTAQSYKLRQTATFVRDQHGAKTKLYDDCLYCVYQLPLLGGADGYRVRSSPVVKNPGGRSVLDEQIEANERRQYREGWGEESEEYSVRDNYHAGSPPPDMRQQDGASRENGAEYALAWDRERLAGRRESNDSSSSPFSFPSPHAGISPLAHTVAELFIFSYGVAVLWNFTPNQEKDLLADLTFSATSALHLLPGGKHERPLSQKAAASLPPLALPLMTRPLDESDFETEEFHFQYDETAEKPRIYNDMITLRTSDHMIKLAMSHAIAQSTKLSFFEERMQRTMESAQYVPRRLALEGRLGMDRKEIVSLVGRLFEGRVDVNLSSNMLDTPNFFWDAEPTLHPLYAAVREYLEIKPRIQVLNERCRVFLDLAEILSDSIADVKMTRITWIIIVLIILSILVTCTEVFLRFGILAAGKNKKGAENAAMLLQAGLGRISGEL</sequence>
<evidence type="ECO:0000256" key="3">
    <source>
        <dbReference type="SAM" id="Phobius"/>
    </source>
</evidence>
<evidence type="ECO:0000256" key="1">
    <source>
        <dbReference type="ARBA" id="ARBA00008306"/>
    </source>
</evidence>
<dbReference type="Pfam" id="PF00144">
    <property type="entry name" value="Beta-lactamase"/>
    <property type="match status" value="1"/>
</dbReference>
<dbReference type="Gene3D" id="3.40.710.10">
    <property type="entry name" value="DD-peptidase/beta-lactamase superfamily"/>
    <property type="match status" value="1"/>
</dbReference>
<reference evidence="6 7" key="1">
    <citation type="submission" date="2015-07" db="EMBL/GenBank/DDBJ databases">
        <title>Comparative genomics of the Sigatoka disease complex on banana suggests a link between parallel evolutionary changes in Pseudocercospora fijiensis and Pseudocercospora eumusae and increased virulence on the banana host.</title>
        <authorList>
            <person name="Chang T.-C."/>
            <person name="Salvucci A."/>
            <person name="Crous P.W."/>
            <person name="Stergiopoulos I."/>
        </authorList>
    </citation>
    <scope>NUCLEOTIDE SEQUENCE [LARGE SCALE GENOMIC DNA]</scope>
    <source>
        <strain evidence="6 7">CBS 114824</strain>
    </source>
</reference>
<dbReference type="PANTHER" id="PTHR16255">
    <property type="entry name" value="REQUIRED FOR MEIOTIC NUCLEAR DIVISION PROTEIN 1 HOMOLOG"/>
    <property type="match status" value="1"/>
</dbReference>
<protein>
    <recommendedName>
        <fullName evidence="8">DUF155 domain-containing protein</fullName>
    </recommendedName>
</protein>
<dbReference type="InterPro" id="IPR012338">
    <property type="entry name" value="Beta-lactam/transpept-like"/>
</dbReference>
<dbReference type="InterPro" id="IPR051624">
    <property type="entry name" value="RMD1/Sad1-interacting"/>
</dbReference>
<accession>A0A139HTG8</accession>
<evidence type="ECO:0000313" key="6">
    <source>
        <dbReference type="EMBL" id="KXT05774.1"/>
    </source>
</evidence>
<dbReference type="GO" id="GO:0005739">
    <property type="term" value="C:mitochondrion"/>
    <property type="evidence" value="ECO:0007669"/>
    <property type="project" value="UniProtKB-ARBA"/>
</dbReference>
<feature type="domain" description="DUF155" evidence="5">
    <location>
        <begin position="719"/>
        <end position="924"/>
    </location>
</feature>
<feature type="domain" description="Beta-lactamase-related" evidence="4">
    <location>
        <begin position="23"/>
        <end position="391"/>
    </location>
</feature>
<comment type="similarity">
    <text evidence="1">Belongs to the RMD1/sif2 family.</text>
</comment>
<dbReference type="SUPFAM" id="SSF56601">
    <property type="entry name" value="beta-lactamase/transpeptidase-like"/>
    <property type="match status" value="1"/>
</dbReference>
<evidence type="ECO:0000259" key="5">
    <source>
        <dbReference type="Pfam" id="PF02582"/>
    </source>
</evidence>